<dbReference type="Pfam" id="PF08843">
    <property type="entry name" value="AbiEii"/>
    <property type="match status" value="1"/>
</dbReference>
<reference evidence="1 2" key="1">
    <citation type="journal article" date="2015" name="Microbiome">
        <title>Genomic resolution of linkages in carbon, nitrogen, and sulfur cycling among widespread estuary sediment bacteria.</title>
        <authorList>
            <person name="Baker B.J."/>
            <person name="Lazar C.S."/>
            <person name="Teske A.P."/>
            <person name="Dick G.J."/>
        </authorList>
    </citation>
    <scope>NUCLEOTIDE SEQUENCE [LARGE SCALE GENOMIC DNA]</scope>
    <source>
        <strain evidence="1">DG_24</strain>
    </source>
</reference>
<protein>
    <recommendedName>
        <fullName evidence="3">Nucleotidyl transferase AbiEii/AbiGii toxin family protein</fullName>
    </recommendedName>
</protein>
<dbReference type="AlphaFoldDB" id="A0A0S7WU50"/>
<dbReference type="EMBL" id="LIZS01000029">
    <property type="protein sequence ID" value="KPJ53132.1"/>
    <property type="molecule type" value="Genomic_DNA"/>
</dbReference>
<dbReference type="STRING" id="1703770.AMJ39_05685"/>
<evidence type="ECO:0000313" key="2">
    <source>
        <dbReference type="Proteomes" id="UP000052008"/>
    </source>
</evidence>
<dbReference type="InterPro" id="IPR014942">
    <property type="entry name" value="AbiEii"/>
</dbReference>
<accession>A0A0S7WU50</accession>
<sequence length="283" mass="31770">MPVQSDYTMDEVGACRSVILEIASCLGAYRDHMVLVGGWAPYFLLQRHRETNHCGSLDVDIALDSNAIPADAYQSILSTLQERGFEPRRDVKGNVIPSSFLRTFTGTEGREHVVQVDFLAPEYGGTGKNRRHQRVQDLLARKCRGSDLVFDMNQAITLRDRLPNGAWNEAEIKVADVGAVLAMKGFAFFDRSSEKDAYDIYMLCREYGTGPDDVAEAVIPRSSNRLIREGLSKISDKFSAHDAVGPVAVADFLEEIDREERERIARDAYEVIDYVLKRIYPEA</sequence>
<organism evidence="1 2">
    <name type="scientific">candidate division TA06 bacterium DG_24</name>
    <dbReference type="NCBI Taxonomy" id="1703770"/>
    <lineage>
        <taxon>Bacteria</taxon>
        <taxon>Bacteria division TA06</taxon>
    </lineage>
</organism>
<dbReference type="Proteomes" id="UP000052008">
    <property type="component" value="Unassembled WGS sequence"/>
</dbReference>
<evidence type="ECO:0008006" key="3">
    <source>
        <dbReference type="Google" id="ProtNLM"/>
    </source>
</evidence>
<name>A0A0S7WU50_UNCT6</name>
<gene>
    <name evidence="1" type="ORF">AMJ39_05685</name>
</gene>
<comment type="caution">
    <text evidence="1">The sequence shown here is derived from an EMBL/GenBank/DDBJ whole genome shotgun (WGS) entry which is preliminary data.</text>
</comment>
<proteinExistence type="predicted"/>
<evidence type="ECO:0000313" key="1">
    <source>
        <dbReference type="EMBL" id="KPJ53132.1"/>
    </source>
</evidence>